<dbReference type="InterPro" id="IPR005493">
    <property type="entry name" value="RraA/RraA-like"/>
</dbReference>
<evidence type="ECO:0000256" key="3">
    <source>
        <dbReference type="ARBA" id="ARBA00029596"/>
    </source>
</evidence>
<dbReference type="PANTHER" id="PTHR33254:SF4">
    <property type="entry name" value="4-HYDROXY-4-METHYL-2-OXOGLUTARATE ALDOLASE 3-RELATED"/>
    <property type="match status" value="1"/>
</dbReference>
<dbReference type="EMBL" id="LR699119">
    <property type="protein sequence ID" value="VVC75403.1"/>
    <property type="molecule type" value="Genomic_DNA"/>
</dbReference>
<gene>
    <name evidence="6" type="primary">rraA</name>
    <name evidence="6" type="ORF">AQUSIP_06930</name>
</gene>
<dbReference type="KEGG" id="asip:AQUSIP_06930"/>
<dbReference type="AlphaFoldDB" id="A0A5E4PG78"/>
<dbReference type="PANTHER" id="PTHR33254">
    <property type="entry name" value="4-HYDROXY-4-METHYL-2-OXOGLUTARATE ALDOLASE 3-RELATED"/>
    <property type="match status" value="1"/>
</dbReference>
<keyword evidence="5" id="KW-0460">Magnesium</keyword>
<reference evidence="6 7" key="1">
    <citation type="submission" date="2019-08" db="EMBL/GenBank/DDBJ databases">
        <authorList>
            <person name="Guy L."/>
        </authorList>
    </citation>
    <scope>NUCLEOTIDE SEQUENCE [LARGE SCALE GENOMIC DNA]</scope>
    <source>
        <strain evidence="6 7">SGT-108</strain>
    </source>
</reference>
<sequence>MKSRPALTTGSSYTEICQRLAGLTTPLICDASPHIRLMDSAIVPIGEKNQCIGRAYTVNSAQDSLSTMQALDDLQAFLAFLNSDTDIAPTILIIASCGAPHALAGGMCAAVAKHNGFGGIVTDGFCRDIKEIQASELPFFAKGKCARSGSKNRVGTIREKIECGGVAVNPGDIVFADIDGVVIMDKEEAVSAIEKGEEIQMKEEIALQRIQDGARFNQICNIDEHIENLRSGTSSKLRLTL</sequence>
<evidence type="ECO:0000256" key="4">
    <source>
        <dbReference type="ARBA" id="ARBA00030169"/>
    </source>
</evidence>
<dbReference type="GO" id="GO:0046872">
    <property type="term" value="F:metal ion binding"/>
    <property type="evidence" value="ECO:0007669"/>
    <property type="project" value="UniProtKB-KW"/>
</dbReference>
<proteinExistence type="predicted"/>
<keyword evidence="7" id="KW-1185">Reference proteome</keyword>
<dbReference type="SUPFAM" id="SSF89562">
    <property type="entry name" value="RraA-like"/>
    <property type="match status" value="1"/>
</dbReference>
<evidence type="ECO:0000313" key="6">
    <source>
        <dbReference type="EMBL" id="VVC75403.1"/>
    </source>
</evidence>
<protein>
    <recommendedName>
        <fullName evidence="2">Putative 4-hydroxy-4-methyl-2-oxoglutarate aldolase</fullName>
    </recommendedName>
    <alternativeName>
        <fullName evidence="3">Regulator of ribonuclease activity homolog</fullName>
    </alternativeName>
    <alternativeName>
        <fullName evidence="4">RraA-like protein</fullName>
    </alternativeName>
</protein>
<evidence type="ECO:0000313" key="7">
    <source>
        <dbReference type="Proteomes" id="UP000324194"/>
    </source>
</evidence>
<organism evidence="6 7">
    <name type="scientific">Aquicella siphonis</name>
    <dbReference type="NCBI Taxonomy" id="254247"/>
    <lineage>
        <taxon>Bacteria</taxon>
        <taxon>Pseudomonadati</taxon>
        <taxon>Pseudomonadota</taxon>
        <taxon>Gammaproteobacteria</taxon>
        <taxon>Legionellales</taxon>
        <taxon>Coxiellaceae</taxon>
        <taxon>Aquicella</taxon>
    </lineage>
</organism>
<dbReference type="Proteomes" id="UP000324194">
    <property type="component" value="Chromosome 1"/>
</dbReference>
<evidence type="ECO:0000256" key="5">
    <source>
        <dbReference type="PIRSR" id="PIRSR605493-1"/>
    </source>
</evidence>
<evidence type="ECO:0000256" key="1">
    <source>
        <dbReference type="ARBA" id="ARBA00001968"/>
    </source>
</evidence>
<dbReference type="OrthoDB" id="9812532at2"/>
<dbReference type="CDD" id="cd16841">
    <property type="entry name" value="RraA_family"/>
    <property type="match status" value="1"/>
</dbReference>
<comment type="cofactor">
    <cofactor evidence="1">
        <name>a divalent metal cation</name>
        <dbReference type="ChEBI" id="CHEBI:60240"/>
    </cofactor>
</comment>
<dbReference type="InterPro" id="IPR036704">
    <property type="entry name" value="RraA/RraA-like_sf"/>
</dbReference>
<comment type="cofactor">
    <cofactor evidence="5">
        <name>Mg(2+)</name>
        <dbReference type="ChEBI" id="CHEBI:18420"/>
    </cofactor>
</comment>
<keyword evidence="5" id="KW-0479">Metal-binding</keyword>
<dbReference type="RefSeq" id="WP_148338687.1">
    <property type="nucleotide sequence ID" value="NZ_LR699119.1"/>
</dbReference>
<accession>A0A5E4PG78</accession>
<evidence type="ECO:0000256" key="2">
    <source>
        <dbReference type="ARBA" id="ARBA00016549"/>
    </source>
</evidence>
<name>A0A5E4PG78_9COXI</name>
<dbReference type="Gene3D" id="3.50.30.40">
    <property type="entry name" value="Ribonuclease E inhibitor RraA/RraA-like"/>
    <property type="match status" value="1"/>
</dbReference>
<dbReference type="Pfam" id="PF03737">
    <property type="entry name" value="RraA-like"/>
    <property type="match status" value="1"/>
</dbReference>
<feature type="binding site" evidence="5">
    <location>
        <position position="127"/>
    </location>
    <ligand>
        <name>substrate</name>
    </ligand>
</feature>
<feature type="binding site" evidence="5">
    <location>
        <position position="128"/>
    </location>
    <ligand>
        <name>Mg(2+)</name>
        <dbReference type="ChEBI" id="CHEBI:18420"/>
    </ligand>
</feature>